<sequence length="95" mass="10598">MADYTYSRFGNRSFSFENARAGTGGNYTTREQTGVEITPPDPFFCEILGGSFCNPREKPIYKYTDHTGSSNIANGRKASNSMDTHTVKLGLNFHF</sequence>
<dbReference type="AlphaFoldDB" id="A0A656Z864"/>
<reference evidence="1" key="1">
    <citation type="submission" date="2016-02" db="EMBL/GenBank/DDBJ databases">
        <title>Genomic sequences of Ochrobactrum anthropi.</title>
        <authorList>
            <person name="Chudasama K.S."/>
            <person name="Thaker V.S."/>
        </authorList>
    </citation>
    <scope>NUCLEOTIDE SEQUENCE [LARGE SCALE GENOMIC DNA]</scope>
    <source>
        <strain evidence="1">SUBG007</strain>
    </source>
</reference>
<comment type="caution">
    <text evidence="1">The sequence shown here is derived from an EMBL/GenBank/DDBJ whole genome shotgun (WGS) entry which is preliminary data.</text>
</comment>
<accession>A0A656Z864</accession>
<evidence type="ECO:0000313" key="1">
    <source>
        <dbReference type="EMBL" id="KYB45706.1"/>
    </source>
</evidence>
<gene>
    <name evidence="1" type="ORF">AB664_35220</name>
</gene>
<dbReference type="EMBL" id="LUAY01003245">
    <property type="protein sequence ID" value="KYB45706.1"/>
    <property type="molecule type" value="Genomic_DNA"/>
</dbReference>
<name>A0A656Z864_BRUAN</name>
<proteinExistence type="predicted"/>
<protein>
    <submittedName>
        <fullName evidence="1">Uncharacterized protein</fullName>
    </submittedName>
</protein>
<organism evidence="1">
    <name type="scientific">Brucella anthropi</name>
    <name type="common">Ochrobactrum anthropi</name>
    <dbReference type="NCBI Taxonomy" id="529"/>
    <lineage>
        <taxon>Bacteria</taxon>
        <taxon>Pseudomonadati</taxon>
        <taxon>Pseudomonadota</taxon>
        <taxon>Alphaproteobacteria</taxon>
        <taxon>Hyphomicrobiales</taxon>
        <taxon>Brucellaceae</taxon>
        <taxon>Brucella/Ochrobactrum group</taxon>
        <taxon>Brucella</taxon>
    </lineage>
</organism>